<reference evidence="1 2" key="1">
    <citation type="journal article" date="2011" name="J. Bacteriol.">
        <title>Complete genome sequence of the cellulose-degrading bacterium Cellulosilyticum lentocellum.</title>
        <authorList>
            <consortium name="US DOE Joint Genome Institute"/>
            <person name="Miller D.A."/>
            <person name="Suen G."/>
            <person name="Bruce D."/>
            <person name="Copeland A."/>
            <person name="Cheng J.F."/>
            <person name="Detter C."/>
            <person name="Goodwin L.A."/>
            <person name="Han C.S."/>
            <person name="Hauser L.J."/>
            <person name="Land M.L."/>
            <person name="Lapidus A."/>
            <person name="Lucas S."/>
            <person name="Meincke L."/>
            <person name="Pitluck S."/>
            <person name="Tapia R."/>
            <person name="Teshima H."/>
            <person name="Woyke T."/>
            <person name="Fox B.G."/>
            <person name="Angert E.R."/>
            <person name="Currie C.R."/>
        </authorList>
    </citation>
    <scope>NUCLEOTIDE SEQUENCE [LARGE SCALE GENOMIC DNA]</scope>
    <source>
        <strain evidence="2">ATCC 49066 / DSM 5427 / NCIMB 11756 / RHM5</strain>
    </source>
</reference>
<dbReference type="Proteomes" id="UP000008467">
    <property type="component" value="Chromosome"/>
</dbReference>
<dbReference type="HOGENOM" id="CLU_2058342_0_0_9"/>
<protein>
    <recommendedName>
        <fullName evidence="3">Peptidase C39 domain-containing protein</fullName>
    </recommendedName>
</protein>
<evidence type="ECO:0000313" key="1">
    <source>
        <dbReference type="EMBL" id="ADZ84983.1"/>
    </source>
</evidence>
<dbReference type="RefSeq" id="WP_013658261.1">
    <property type="nucleotide sequence ID" value="NC_015275.1"/>
</dbReference>
<sequence length="117" mass="13438">MELMMQPNPCACGQACIAMITNKSIEEVFKVMKTEGPTSIGQLIEALDYYKIKHAEKNVRISKKNPMPSEYAILTVHMPTYTHWVLLYNQQYYDPEFGLLESCHPEGKITSFLAIYE</sequence>
<organism evidence="1 2">
    <name type="scientific">Cellulosilyticum lentocellum (strain ATCC 49066 / DSM 5427 / NCIMB 11756 / RHM5)</name>
    <name type="common">Clostridium lentocellum</name>
    <dbReference type="NCBI Taxonomy" id="642492"/>
    <lineage>
        <taxon>Bacteria</taxon>
        <taxon>Bacillati</taxon>
        <taxon>Bacillota</taxon>
        <taxon>Clostridia</taxon>
        <taxon>Lachnospirales</taxon>
        <taxon>Cellulosilyticaceae</taxon>
        <taxon>Cellulosilyticum</taxon>
    </lineage>
</organism>
<gene>
    <name evidence="1" type="ordered locus">Clole_3291</name>
</gene>
<dbReference type="STRING" id="642492.Clole_3291"/>
<accession>F2JQJ9</accession>
<proteinExistence type="predicted"/>
<dbReference type="AlphaFoldDB" id="F2JQJ9"/>
<evidence type="ECO:0000313" key="2">
    <source>
        <dbReference type="Proteomes" id="UP000008467"/>
    </source>
</evidence>
<name>F2JQJ9_CELLD</name>
<dbReference type="EMBL" id="CP002582">
    <property type="protein sequence ID" value="ADZ84983.1"/>
    <property type="molecule type" value="Genomic_DNA"/>
</dbReference>
<evidence type="ECO:0008006" key="3">
    <source>
        <dbReference type="Google" id="ProtNLM"/>
    </source>
</evidence>
<keyword evidence="2" id="KW-1185">Reference proteome</keyword>
<dbReference type="eggNOG" id="ENOG502ZTYT">
    <property type="taxonomic scope" value="Bacteria"/>
</dbReference>
<dbReference type="KEGG" id="cle:Clole_3291"/>